<evidence type="ECO:0000256" key="2">
    <source>
        <dbReference type="ARBA" id="ARBA00023002"/>
    </source>
</evidence>
<dbReference type="InterPro" id="IPR045312">
    <property type="entry name" value="PCBER-like"/>
</dbReference>
<evidence type="ECO:0000256" key="1">
    <source>
        <dbReference type="ARBA" id="ARBA00022857"/>
    </source>
</evidence>
<dbReference type="Gene3D" id="3.40.50.720">
    <property type="entry name" value="NAD(P)-binding Rossmann-like Domain"/>
    <property type="match status" value="1"/>
</dbReference>
<accession>A0A6A6W8B5</accession>
<feature type="domain" description="NmrA-like" evidence="3">
    <location>
        <begin position="4"/>
        <end position="258"/>
    </location>
</feature>
<dbReference type="Gene3D" id="3.90.25.10">
    <property type="entry name" value="UDP-galactose 4-epimerase, domain 1"/>
    <property type="match status" value="1"/>
</dbReference>
<dbReference type="InterPro" id="IPR036291">
    <property type="entry name" value="NAD(P)-bd_dom_sf"/>
</dbReference>
<organism evidence="4 5">
    <name type="scientific">Pseudovirgaria hyperparasitica</name>
    <dbReference type="NCBI Taxonomy" id="470096"/>
    <lineage>
        <taxon>Eukaryota</taxon>
        <taxon>Fungi</taxon>
        <taxon>Dikarya</taxon>
        <taxon>Ascomycota</taxon>
        <taxon>Pezizomycotina</taxon>
        <taxon>Dothideomycetes</taxon>
        <taxon>Dothideomycetes incertae sedis</taxon>
        <taxon>Acrospermales</taxon>
        <taxon>Acrospermaceae</taxon>
        <taxon>Pseudovirgaria</taxon>
    </lineage>
</organism>
<dbReference type="SUPFAM" id="SSF51735">
    <property type="entry name" value="NAD(P)-binding Rossmann-fold domains"/>
    <property type="match status" value="1"/>
</dbReference>
<proteinExistence type="predicted"/>
<gene>
    <name evidence="4" type="ORF">EJ05DRAFT_499516</name>
</gene>
<dbReference type="InterPro" id="IPR051609">
    <property type="entry name" value="NmrA/Isoflavone_reductase-like"/>
</dbReference>
<dbReference type="InterPro" id="IPR008030">
    <property type="entry name" value="NmrA-like"/>
</dbReference>
<dbReference type="OrthoDB" id="9984533at2759"/>
<dbReference type="GO" id="GO:0016491">
    <property type="term" value="F:oxidoreductase activity"/>
    <property type="evidence" value="ECO:0007669"/>
    <property type="project" value="UniProtKB-KW"/>
</dbReference>
<dbReference type="AlphaFoldDB" id="A0A6A6W8B5"/>
<evidence type="ECO:0000313" key="4">
    <source>
        <dbReference type="EMBL" id="KAF2759092.1"/>
    </source>
</evidence>
<keyword evidence="5" id="KW-1185">Reference proteome</keyword>
<keyword evidence="2" id="KW-0560">Oxidoreductase</keyword>
<dbReference type="CDD" id="cd05259">
    <property type="entry name" value="PCBER_SDR_a"/>
    <property type="match status" value="1"/>
</dbReference>
<dbReference type="PANTHER" id="PTHR47706">
    <property type="entry name" value="NMRA-LIKE FAMILY PROTEIN"/>
    <property type="match status" value="1"/>
</dbReference>
<protein>
    <submittedName>
        <fullName evidence="4">NmrA-like family protein</fullName>
    </submittedName>
</protein>
<dbReference type="Pfam" id="PF05368">
    <property type="entry name" value="NmrA"/>
    <property type="match status" value="1"/>
</dbReference>
<dbReference type="Proteomes" id="UP000799437">
    <property type="component" value="Unassembled WGS sequence"/>
</dbReference>
<dbReference type="PANTHER" id="PTHR47706:SF9">
    <property type="entry name" value="NMRA-LIKE DOMAIN-CONTAINING PROTEIN-RELATED"/>
    <property type="match status" value="1"/>
</dbReference>
<reference evidence="4" key="1">
    <citation type="journal article" date="2020" name="Stud. Mycol.">
        <title>101 Dothideomycetes genomes: a test case for predicting lifestyles and emergence of pathogens.</title>
        <authorList>
            <person name="Haridas S."/>
            <person name="Albert R."/>
            <person name="Binder M."/>
            <person name="Bloem J."/>
            <person name="Labutti K."/>
            <person name="Salamov A."/>
            <person name="Andreopoulos B."/>
            <person name="Baker S."/>
            <person name="Barry K."/>
            <person name="Bills G."/>
            <person name="Bluhm B."/>
            <person name="Cannon C."/>
            <person name="Castanera R."/>
            <person name="Culley D."/>
            <person name="Daum C."/>
            <person name="Ezra D."/>
            <person name="Gonzalez J."/>
            <person name="Henrissat B."/>
            <person name="Kuo A."/>
            <person name="Liang C."/>
            <person name="Lipzen A."/>
            <person name="Lutzoni F."/>
            <person name="Magnuson J."/>
            <person name="Mondo S."/>
            <person name="Nolan M."/>
            <person name="Ohm R."/>
            <person name="Pangilinan J."/>
            <person name="Park H.-J."/>
            <person name="Ramirez L."/>
            <person name="Alfaro M."/>
            <person name="Sun H."/>
            <person name="Tritt A."/>
            <person name="Yoshinaga Y."/>
            <person name="Zwiers L.-H."/>
            <person name="Turgeon B."/>
            <person name="Goodwin S."/>
            <person name="Spatafora J."/>
            <person name="Crous P."/>
            <person name="Grigoriev I."/>
        </authorList>
    </citation>
    <scope>NUCLEOTIDE SEQUENCE</scope>
    <source>
        <strain evidence="4">CBS 121739</strain>
    </source>
</reference>
<name>A0A6A6W8B5_9PEZI</name>
<dbReference type="RefSeq" id="XP_033601543.1">
    <property type="nucleotide sequence ID" value="XM_033746853.1"/>
</dbReference>
<dbReference type="GeneID" id="54487907"/>
<evidence type="ECO:0000259" key="3">
    <source>
        <dbReference type="Pfam" id="PF05368"/>
    </source>
</evidence>
<dbReference type="EMBL" id="ML996570">
    <property type="protein sequence ID" value="KAF2759092.1"/>
    <property type="molecule type" value="Genomic_DNA"/>
</dbReference>
<sequence length="297" mass="32504">MSRRNIAIIGANGHLGPSILNALLAEPNFKTTVISRKSSKSTYPNGANVLSVSDDLPMGELIDALHGHDALLCTFGGTLVEMQIKLADACIAAGVRTFIPADFGSCDSSSPRALELVPLYVGKTKVRDYLRSQEDKLSWTSLVCGHFFDYGLKSGLLHVDLSKREAMIFDGGDIRGSASTLARVAEATVQVLHQEAATKNRMLYVQSFCVSQNEVLKATEKVVDAKFDVKNIDSDTYIKHLQHILEENPNDGEAIENMVGVVGIIDANWEEKQDFAMDLLGLKDENLEDVVKRTLHV</sequence>
<keyword evidence="1" id="KW-0521">NADP</keyword>
<evidence type="ECO:0000313" key="5">
    <source>
        <dbReference type="Proteomes" id="UP000799437"/>
    </source>
</evidence>